<name>A0A9D1J7B6_9BACT</name>
<proteinExistence type="predicted"/>
<reference evidence="1" key="2">
    <citation type="journal article" date="2021" name="PeerJ">
        <title>Extensive microbial diversity within the chicken gut microbiome revealed by metagenomics and culture.</title>
        <authorList>
            <person name="Gilroy R."/>
            <person name="Ravi A."/>
            <person name="Getino M."/>
            <person name="Pursley I."/>
            <person name="Horton D.L."/>
            <person name="Alikhan N.F."/>
            <person name="Baker D."/>
            <person name="Gharbi K."/>
            <person name="Hall N."/>
            <person name="Watson M."/>
            <person name="Adriaenssens E.M."/>
            <person name="Foster-Nyarko E."/>
            <person name="Jarju S."/>
            <person name="Secka A."/>
            <person name="Antonio M."/>
            <person name="Oren A."/>
            <person name="Chaudhuri R.R."/>
            <person name="La Ragione R."/>
            <person name="Hildebrand F."/>
            <person name="Pallen M.J."/>
        </authorList>
    </citation>
    <scope>NUCLEOTIDE SEQUENCE</scope>
    <source>
        <strain evidence="1">ChiHjej13B12-12457</strain>
    </source>
</reference>
<evidence type="ECO:0000313" key="1">
    <source>
        <dbReference type="EMBL" id="HIR63517.1"/>
    </source>
</evidence>
<protein>
    <submittedName>
        <fullName evidence="1">Uncharacterized protein</fullName>
    </submittedName>
</protein>
<reference evidence="1" key="1">
    <citation type="submission" date="2020-10" db="EMBL/GenBank/DDBJ databases">
        <authorList>
            <person name="Gilroy R."/>
        </authorList>
    </citation>
    <scope>NUCLEOTIDE SEQUENCE</scope>
    <source>
        <strain evidence="1">ChiHjej13B12-12457</strain>
    </source>
</reference>
<evidence type="ECO:0000313" key="2">
    <source>
        <dbReference type="Proteomes" id="UP000886744"/>
    </source>
</evidence>
<accession>A0A9D1J7B6</accession>
<organism evidence="1 2">
    <name type="scientific">Candidatus Coprenecus avistercoris</name>
    <dbReference type="NCBI Taxonomy" id="2840730"/>
    <lineage>
        <taxon>Bacteria</taxon>
        <taxon>Pseudomonadati</taxon>
        <taxon>Bacteroidota</taxon>
        <taxon>Bacteroidia</taxon>
        <taxon>Bacteroidales</taxon>
        <taxon>Rikenellaceae</taxon>
        <taxon>Rikenellaceae incertae sedis</taxon>
        <taxon>Candidatus Coprenecus</taxon>
    </lineage>
</organism>
<comment type="caution">
    <text evidence="1">The sequence shown here is derived from an EMBL/GenBank/DDBJ whole genome shotgun (WGS) entry which is preliminary data.</text>
</comment>
<dbReference type="AlphaFoldDB" id="A0A9D1J7B6"/>
<dbReference type="EMBL" id="DVHI01000101">
    <property type="protein sequence ID" value="HIR63517.1"/>
    <property type="molecule type" value="Genomic_DNA"/>
</dbReference>
<gene>
    <name evidence="1" type="ORF">IAC94_08395</name>
</gene>
<dbReference type="Proteomes" id="UP000886744">
    <property type="component" value="Unassembled WGS sequence"/>
</dbReference>
<sequence length="320" mass="35106">MPFVHELLKYRSVAVVGMEKNCGKTECLNYILRRLPSDGPGVCVTSIGLDGERTDQVTGTAKPEIILHSGMFFATSETHYRSRRLVSEIVDVSGETTALGRLITAKVALEGKVILSGPSSTLSLKRWMDSISGFGIGLTVIDGALSRKSSASPAVSEAMVLATGAALSCNMPALVDRTAFCVEMIRLPEVESQEVPPEHILTVSSMVPQVEIAPEVRRVEVSGALTDRLLTRLLTERRLSEIEVAVADFTRIFISPENWRRFVRAGGRLLVHRRTVLLAVCVNPLAPNGYRLDSDLLCRTLSDKIQLPVYDIRRQCEDEA</sequence>